<evidence type="ECO:0000313" key="2">
    <source>
        <dbReference type="EMBL" id="UJG42896.1"/>
    </source>
</evidence>
<accession>A0A9Y1FN97</accession>
<dbReference type="EMBL" id="CP084167">
    <property type="protein sequence ID" value="UJG42896.1"/>
    <property type="molecule type" value="Genomic_DNA"/>
</dbReference>
<dbReference type="Proteomes" id="UP001200513">
    <property type="component" value="Chromosome"/>
</dbReference>
<feature type="domain" description="NYN" evidence="1">
    <location>
        <begin position="31"/>
        <end position="143"/>
    </location>
</feature>
<protein>
    <submittedName>
        <fullName evidence="2">NYN domain-containing protein</fullName>
    </submittedName>
</protein>
<evidence type="ECO:0000259" key="1">
    <source>
        <dbReference type="Pfam" id="PF01936"/>
    </source>
</evidence>
<dbReference type="AlphaFoldDB" id="A0A9Y1FN97"/>
<reference evidence="2" key="1">
    <citation type="journal article" date="2022" name="Nat. Microbiol.">
        <title>Unique mobile elements and scalable gene flow at the prokaryote-eukaryote boundary revealed by circularized Asgard archaea genomes.</title>
        <authorList>
            <person name="Wu F."/>
            <person name="Speth D.R."/>
            <person name="Philosof A."/>
            <person name="Cremiere A."/>
            <person name="Narayanan A."/>
            <person name="Barco R.A."/>
            <person name="Connon S.A."/>
            <person name="Amend J.P."/>
            <person name="Antoshechkin I.A."/>
            <person name="Orphan V.J."/>
        </authorList>
    </citation>
    <scope>NUCLEOTIDE SEQUENCE</scope>
    <source>
        <strain evidence="2">PR6</strain>
    </source>
</reference>
<proteinExistence type="predicted"/>
<dbReference type="InterPro" id="IPR021139">
    <property type="entry name" value="NYN"/>
</dbReference>
<dbReference type="Gene3D" id="3.40.50.1010">
    <property type="entry name" value="5'-nuclease"/>
    <property type="match status" value="1"/>
</dbReference>
<organism evidence="2">
    <name type="scientific">Candidatus Heimdallarchaeum endolithica</name>
    <dbReference type="NCBI Taxonomy" id="2876572"/>
    <lineage>
        <taxon>Archaea</taxon>
        <taxon>Promethearchaeati</taxon>
        <taxon>Candidatus Heimdallarchaeota</taxon>
        <taxon>Candidatus Heimdallarchaeia (ex Rinke et al. 2021) (nom. nud.)</taxon>
        <taxon>Candidatus Heimdallarchaeales</taxon>
        <taxon>Candidatus Heimdallarchaeaceae</taxon>
        <taxon>Candidatus Heimdallarchaeum</taxon>
    </lineage>
</organism>
<sequence>MTEQIITLLRKDTKKISCFFEGTILHDLTNKQITEMINEIKSIGSIRSAKIFFDIKLQSEQHKKFIQLGLKPIIVPSDVDLYMALDILDTLYFSDKDIIVVAVKDTQLLPVIIAARDKIEIMVITNNRNVAENFSNYSDYLLTLS</sequence>
<gene>
    <name evidence="2" type="ORF">K9W46_11015</name>
</gene>
<dbReference type="GO" id="GO:0004540">
    <property type="term" value="F:RNA nuclease activity"/>
    <property type="evidence" value="ECO:0007669"/>
    <property type="project" value="InterPro"/>
</dbReference>
<dbReference type="Pfam" id="PF01936">
    <property type="entry name" value="NYN"/>
    <property type="match status" value="1"/>
</dbReference>
<name>A0A9Y1FN97_9ARCH</name>